<feature type="compositionally biased region" description="Polar residues" evidence="1">
    <location>
        <begin position="156"/>
        <end position="168"/>
    </location>
</feature>
<name>A0AA88LAE2_ARTSF</name>
<keyword evidence="4" id="KW-1185">Reference proteome</keyword>
<feature type="region of interest" description="Disordered" evidence="1">
    <location>
        <begin position="211"/>
        <end position="232"/>
    </location>
</feature>
<dbReference type="EMBL" id="JAVRJZ010000004">
    <property type="protein sequence ID" value="KAK2723132.1"/>
    <property type="molecule type" value="Genomic_DNA"/>
</dbReference>
<comment type="caution">
    <text evidence="3">The sequence shown here is derived from an EMBL/GenBank/DDBJ whole genome shotgun (WGS) entry which is preliminary data.</text>
</comment>
<reference evidence="3" key="1">
    <citation type="submission" date="2023-07" db="EMBL/GenBank/DDBJ databases">
        <title>Chromosome-level genome assembly of Artemia franciscana.</title>
        <authorList>
            <person name="Jo E."/>
        </authorList>
    </citation>
    <scope>NUCLEOTIDE SEQUENCE</scope>
    <source>
        <tissue evidence="3">Whole body</tissue>
    </source>
</reference>
<dbReference type="EMBL" id="JAVRJZ010000004">
    <property type="protein sequence ID" value="KAK2723128.1"/>
    <property type="molecule type" value="Genomic_DNA"/>
</dbReference>
<dbReference type="Pfam" id="PF12572">
    <property type="entry name" value="DUF3752"/>
    <property type="match status" value="1"/>
</dbReference>
<feature type="domain" description="DUF3752" evidence="2">
    <location>
        <begin position="130"/>
        <end position="262"/>
    </location>
</feature>
<feature type="compositionally biased region" description="Basic and acidic residues" evidence="1">
    <location>
        <begin position="216"/>
        <end position="232"/>
    </location>
</feature>
<gene>
    <name evidence="3" type="ORF">QYM36_001716</name>
</gene>
<organism evidence="3 4">
    <name type="scientific">Artemia franciscana</name>
    <name type="common">Brine shrimp</name>
    <name type="synonym">Artemia sanfranciscana</name>
    <dbReference type="NCBI Taxonomy" id="6661"/>
    <lineage>
        <taxon>Eukaryota</taxon>
        <taxon>Metazoa</taxon>
        <taxon>Ecdysozoa</taxon>
        <taxon>Arthropoda</taxon>
        <taxon>Crustacea</taxon>
        <taxon>Branchiopoda</taxon>
        <taxon>Anostraca</taxon>
        <taxon>Artemiidae</taxon>
        <taxon>Artemia</taxon>
    </lineage>
</organism>
<feature type="region of interest" description="Disordered" evidence="1">
    <location>
        <begin position="1"/>
        <end position="97"/>
    </location>
</feature>
<dbReference type="InterPro" id="IPR022226">
    <property type="entry name" value="DUF3752"/>
</dbReference>
<evidence type="ECO:0000313" key="3">
    <source>
        <dbReference type="EMBL" id="KAK2723132.1"/>
    </source>
</evidence>
<sequence>MFSYSPKPLHLVSTSQGENVYGPALPPSLKNEDILAKETIPNPLTSESDSVEDDLYGPPLPPHLLKKATILSKTNESESDDEVYGPLPANKTGGYDELEEVEKRARLMKDKLLGDQNTKKSRETWMLELPEAKAKQFGLGPRTFSKKQASDAVIDSSWTDSPGKSSSYSKERINVELMEKHLVSERDRQMEEIAQEHCGEGRKESLLKAHQKSLKRKADEGPKVKKERKAFDRDRDLGITSLDATKRREVIKKAQLLDSRFSSGNQKYL</sequence>
<evidence type="ECO:0000259" key="2">
    <source>
        <dbReference type="Pfam" id="PF12572"/>
    </source>
</evidence>
<proteinExistence type="predicted"/>
<dbReference type="PANTHER" id="PTHR46370">
    <property type="entry name" value="GPALPP MOTIFS-CONTAINING PROTEIN 1"/>
    <property type="match status" value="1"/>
</dbReference>
<dbReference type="EMBL" id="JAVRJZ010000004">
    <property type="protein sequence ID" value="KAK2723130.1"/>
    <property type="molecule type" value="Genomic_DNA"/>
</dbReference>
<accession>A0AA88LAE2</accession>
<dbReference type="Proteomes" id="UP001187531">
    <property type="component" value="Unassembled WGS sequence"/>
</dbReference>
<dbReference type="InterPro" id="IPR046331">
    <property type="entry name" value="GPAM1-like"/>
</dbReference>
<evidence type="ECO:0000256" key="1">
    <source>
        <dbReference type="SAM" id="MobiDB-lite"/>
    </source>
</evidence>
<dbReference type="AlphaFoldDB" id="A0AA88LAE2"/>
<evidence type="ECO:0000313" key="4">
    <source>
        <dbReference type="Proteomes" id="UP001187531"/>
    </source>
</evidence>
<dbReference type="EMBL" id="JAVRJZ010000004">
    <property type="protein sequence ID" value="KAK2723127.1"/>
    <property type="molecule type" value="Genomic_DNA"/>
</dbReference>
<dbReference type="EMBL" id="JAVRJZ010000004">
    <property type="protein sequence ID" value="KAK2723131.1"/>
    <property type="molecule type" value="Genomic_DNA"/>
</dbReference>
<feature type="region of interest" description="Disordered" evidence="1">
    <location>
        <begin position="145"/>
        <end position="172"/>
    </location>
</feature>
<protein>
    <recommendedName>
        <fullName evidence="2">DUF3752 domain-containing protein</fullName>
    </recommendedName>
</protein>
<dbReference type="PANTHER" id="PTHR46370:SF1">
    <property type="entry name" value="GPALPP MOTIFS-CONTAINING PROTEIN 1"/>
    <property type="match status" value="1"/>
</dbReference>